<sequence length="94" mass="10624">MCFRGLALEKRKKSKPTCYRDGATRRDNNGAAPADGVASRTRRHEPPRFALDRARPARPRVASDRPVSHVMTLHPTTGLDWSDERPEVIEMECP</sequence>
<name>A0A843VXQ5_COLES</name>
<evidence type="ECO:0000313" key="2">
    <source>
        <dbReference type="EMBL" id="MQM01649.1"/>
    </source>
</evidence>
<protein>
    <submittedName>
        <fullName evidence="2">Uncharacterized protein</fullName>
    </submittedName>
</protein>
<dbReference type="Proteomes" id="UP000652761">
    <property type="component" value="Unassembled WGS sequence"/>
</dbReference>
<comment type="caution">
    <text evidence="2">The sequence shown here is derived from an EMBL/GenBank/DDBJ whole genome shotgun (WGS) entry which is preliminary data.</text>
</comment>
<evidence type="ECO:0000313" key="3">
    <source>
        <dbReference type="Proteomes" id="UP000652761"/>
    </source>
</evidence>
<evidence type="ECO:0000256" key="1">
    <source>
        <dbReference type="SAM" id="MobiDB-lite"/>
    </source>
</evidence>
<feature type="region of interest" description="Disordered" evidence="1">
    <location>
        <begin position="1"/>
        <end position="94"/>
    </location>
</feature>
<keyword evidence="3" id="KW-1185">Reference proteome</keyword>
<reference evidence="2" key="1">
    <citation type="submission" date="2017-07" db="EMBL/GenBank/DDBJ databases">
        <title>Taro Niue Genome Assembly and Annotation.</title>
        <authorList>
            <person name="Atibalentja N."/>
            <person name="Keating K."/>
            <person name="Fields C.J."/>
        </authorList>
    </citation>
    <scope>NUCLEOTIDE SEQUENCE</scope>
    <source>
        <strain evidence="2">Niue_2</strain>
        <tissue evidence="2">Leaf</tissue>
    </source>
</reference>
<dbReference type="EMBL" id="NMUH01002712">
    <property type="protein sequence ID" value="MQM01649.1"/>
    <property type="molecule type" value="Genomic_DNA"/>
</dbReference>
<dbReference type="AlphaFoldDB" id="A0A843VXQ5"/>
<accession>A0A843VXQ5</accession>
<gene>
    <name evidence="2" type="ORF">Taro_034402</name>
</gene>
<proteinExistence type="predicted"/>
<organism evidence="2 3">
    <name type="scientific">Colocasia esculenta</name>
    <name type="common">Wild taro</name>
    <name type="synonym">Arum esculentum</name>
    <dbReference type="NCBI Taxonomy" id="4460"/>
    <lineage>
        <taxon>Eukaryota</taxon>
        <taxon>Viridiplantae</taxon>
        <taxon>Streptophyta</taxon>
        <taxon>Embryophyta</taxon>
        <taxon>Tracheophyta</taxon>
        <taxon>Spermatophyta</taxon>
        <taxon>Magnoliopsida</taxon>
        <taxon>Liliopsida</taxon>
        <taxon>Araceae</taxon>
        <taxon>Aroideae</taxon>
        <taxon>Colocasieae</taxon>
        <taxon>Colocasia</taxon>
    </lineage>
</organism>
<feature type="compositionally biased region" description="Basic and acidic residues" evidence="1">
    <location>
        <begin position="44"/>
        <end position="67"/>
    </location>
</feature>